<accession>A0A0W1A758</accession>
<name>A0A0W1A758_9GAMM</name>
<sequence length="124" mass="13690">MSVHFVSETVKKTLESDKSLKLGDLRAGVYFVDQSSAKEFIEIVGELHKIDGIQTSRHNADEYRVRLSASKLDDQQALQEIMVSIKSKIANEAVVESMITAIETLTGVKMNAQKTESSDTLCLA</sequence>
<gene>
    <name evidence="1" type="ORF">Lwal_1946</name>
</gene>
<dbReference type="PATRIC" id="fig|66969.6.peg.2125"/>
<dbReference type="AlphaFoldDB" id="A0A0W1A758"/>
<proteinExistence type="predicted"/>
<dbReference type="RefSeq" id="WP_058480601.1">
    <property type="nucleotide sequence ID" value="NZ_CAAAIQ010000011.1"/>
</dbReference>
<organism evidence="1 2">
    <name type="scientific">Legionella waltersii</name>
    <dbReference type="NCBI Taxonomy" id="66969"/>
    <lineage>
        <taxon>Bacteria</taxon>
        <taxon>Pseudomonadati</taxon>
        <taxon>Pseudomonadota</taxon>
        <taxon>Gammaproteobacteria</taxon>
        <taxon>Legionellales</taxon>
        <taxon>Legionellaceae</taxon>
        <taxon>Legionella</taxon>
    </lineage>
</organism>
<dbReference type="Proteomes" id="UP000054729">
    <property type="component" value="Unassembled WGS sequence"/>
</dbReference>
<evidence type="ECO:0000313" key="1">
    <source>
        <dbReference type="EMBL" id="KTD77169.1"/>
    </source>
</evidence>
<comment type="caution">
    <text evidence="1">The sequence shown here is derived from an EMBL/GenBank/DDBJ whole genome shotgun (WGS) entry which is preliminary data.</text>
</comment>
<keyword evidence="2" id="KW-1185">Reference proteome</keyword>
<protein>
    <submittedName>
        <fullName evidence="1">Uncharacterized protein</fullName>
    </submittedName>
</protein>
<dbReference type="EMBL" id="LNZB01000048">
    <property type="protein sequence ID" value="KTD77169.1"/>
    <property type="molecule type" value="Genomic_DNA"/>
</dbReference>
<evidence type="ECO:0000313" key="2">
    <source>
        <dbReference type="Proteomes" id="UP000054729"/>
    </source>
</evidence>
<reference evidence="1 2" key="1">
    <citation type="submission" date="2015-11" db="EMBL/GenBank/DDBJ databases">
        <title>Genomic analysis of 38 Legionella species identifies large and diverse effector repertoires.</title>
        <authorList>
            <person name="Burstein D."/>
            <person name="Amaro F."/>
            <person name="Zusman T."/>
            <person name="Lifshitz Z."/>
            <person name="Cohen O."/>
            <person name="Gilbert J.A."/>
            <person name="Pupko T."/>
            <person name="Shuman H.A."/>
            <person name="Segal G."/>
        </authorList>
    </citation>
    <scope>NUCLEOTIDE SEQUENCE [LARGE SCALE GENOMIC DNA]</scope>
    <source>
        <strain evidence="1 2">ATCC 51914</strain>
    </source>
</reference>